<sequence length="284" mass="32543">MVSPLVCRYPQGGQRMSDMGLPDVRVQVRGPARDRAALRDWLRAARRDTGGWPPPVFGIRTTRKLLSFGLEPMHQSFHVPLMTRLTRRYPRLVHTLTWDNPDNTSRYAKMGLEIWQAGRVCRSGSFAALLGVRRNRPGRRTTRVILFEADTSIADIRPFARVGAGFRGILAGSHDIGPWRVLEAWVPERPNTLYDPARNIVLHTVSTYVTVMSDMTAYGRIGAKEWLDVDQLSWRFPELAGWCEKWRAYKADAEAQAREAAARYDRYARRMKVLYGPDWDAILF</sequence>
<gene>
    <name evidence="1" type="ORF">GOB80_12280</name>
</gene>
<keyword evidence="2" id="KW-1185">Reference proteome</keyword>
<dbReference type="EMBL" id="WOTE01000011">
    <property type="protein sequence ID" value="NHO40439.1"/>
    <property type="molecule type" value="Genomic_DNA"/>
</dbReference>
<proteinExistence type="predicted"/>
<protein>
    <submittedName>
        <fullName evidence="1">Uncharacterized protein</fullName>
    </submittedName>
</protein>
<dbReference type="Proteomes" id="UP000657200">
    <property type="component" value="Unassembled WGS sequence"/>
</dbReference>
<organism evidence="1 2">
    <name type="scientific">Acetobacter ghanensis</name>
    <dbReference type="NCBI Taxonomy" id="431306"/>
    <lineage>
        <taxon>Bacteria</taxon>
        <taxon>Pseudomonadati</taxon>
        <taxon>Pseudomonadota</taxon>
        <taxon>Alphaproteobacteria</taxon>
        <taxon>Acetobacterales</taxon>
        <taxon>Acetobacteraceae</taxon>
        <taxon>Acetobacter</taxon>
    </lineage>
</organism>
<comment type="caution">
    <text evidence="1">The sequence shown here is derived from an EMBL/GenBank/DDBJ whole genome shotgun (WGS) entry which is preliminary data.</text>
</comment>
<accession>A0ABX0KKM9</accession>
<evidence type="ECO:0000313" key="1">
    <source>
        <dbReference type="EMBL" id="NHO40439.1"/>
    </source>
</evidence>
<name>A0ABX0KKM9_9PROT</name>
<reference evidence="1 2" key="1">
    <citation type="journal article" date="2020" name="Int. J. Syst. Evol. Microbiol.">
        <title>Novel acetic acid bacteria from cider fermentations: Acetobacter conturbans sp. nov. and Acetobacter fallax sp. nov.</title>
        <authorList>
            <person name="Sombolestani A.S."/>
            <person name="Cleenwerck I."/>
            <person name="Cnockaert M."/>
            <person name="Borremans W."/>
            <person name="Wieme A.D."/>
            <person name="De Vuyst L."/>
            <person name="Vandamme P."/>
        </authorList>
    </citation>
    <scope>NUCLEOTIDE SEQUENCE [LARGE SCALE GENOMIC DNA]</scope>
    <source>
        <strain evidence="1 2">LMG 23848</strain>
    </source>
</reference>
<evidence type="ECO:0000313" key="2">
    <source>
        <dbReference type="Proteomes" id="UP000657200"/>
    </source>
</evidence>
<dbReference type="RefSeq" id="WP_157065412.1">
    <property type="nucleotide sequence ID" value="NZ_LN609303.1"/>
</dbReference>